<dbReference type="Proteomes" id="UP001500962">
    <property type="component" value="Unassembled WGS sequence"/>
</dbReference>
<dbReference type="Pfam" id="PF04230">
    <property type="entry name" value="PS_pyruv_trans"/>
    <property type="match status" value="1"/>
</dbReference>
<keyword evidence="4" id="KW-1185">Reference proteome</keyword>
<dbReference type="EMBL" id="CP095005">
    <property type="protein sequence ID" value="UOO94997.1"/>
    <property type="molecule type" value="Genomic_DNA"/>
</dbReference>
<evidence type="ECO:0000259" key="1">
    <source>
        <dbReference type="Pfam" id="PF04230"/>
    </source>
</evidence>
<reference evidence="2" key="3">
    <citation type="submission" date="2023-12" db="EMBL/GenBank/DDBJ databases">
        <authorList>
            <person name="Sun Q."/>
            <person name="Inoue M."/>
        </authorList>
    </citation>
    <scope>NUCLEOTIDE SEQUENCE</scope>
    <source>
        <strain evidence="2">JCM 12289</strain>
    </source>
</reference>
<evidence type="ECO:0000313" key="3">
    <source>
        <dbReference type="EMBL" id="UOO94997.1"/>
    </source>
</evidence>
<proteinExistence type="predicted"/>
<dbReference type="EMBL" id="BAAADN010000018">
    <property type="protein sequence ID" value="GAA0455883.1"/>
    <property type="molecule type" value="Genomic_DNA"/>
</dbReference>
<reference evidence="3" key="2">
    <citation type="submission" date="2022-04" db="EMBL/GenBank/DDBJ databases">
        <title>Sequencing and genomic assembly of Halococcus dombrowskii.</title>
        <authorList>
            <person name="Lim S.W."/>
            <person name="MacLea K.S."/>
        </authorList>
    </citation>
    <scope>NUCLEOTIDE SEQUENCE</scope>
    <source>
        <strain evidence="3">H4</strain>
    </source>
</reference>
<reference evidence="2" key="1">
    <citation type="journal article" date="2014" name="Int. J. Syst. Evol. Microbiol.">
        <title>Complete genome sequence of Corynebacterium casei LMG S-19264T (=DSM 44701T), isolated from a smear-ripened cheese.</title>
        <authorList>
            <consortium name="US DOE Joint Genome Institute (JGI-PGF)"/>
            <person name="Walter F."/>
            <person name="Albersmeier A."/>
            <person name="Kalinowski J."/>
            <person name="Ruckert C."/>
        </authorList>
    </citation>
    <scope>NUCLEOTIDE SEQUENCE</scope>
    <source>
        <strain evidence="2">JCM 12289</strain>
    </source>
</reference>
<dbReference type="Proteomes" id="UP000830542">
    <property type="component" value="Chromosome"/>
</dbReference>
<name>A0AAV3SDX6_HALDO</name>
<feature type="domain" description="Polysaccharide pyruvyl transferase" evidence="1">
    <location>
        <begin position="25"/>
        <end position="268"/>
    </location>
</feature>
<dbReference type="GeneID" id="71762910"/>
<sequence>MKQLDTVISNIVGDGRLLTVQPGGNHGDTLIYKGFNKYISGTDIDTIPLNQGTPRRDSPYKFPSLNLRRNAKTLLLNVKYLKKAFRDNISAVYMHGGAGFSDFWEAGIDCYTTIARYFDCPIIIGPSTCQFNTTNPTHIFNNVDNETHFFCREKYSYKNIENAAAECNHVSVYLEDDTALFLDKKDLPVNEFDDRYTLLGMRTDKSSASPIIKEDIKKPIKVRDVSLAEESVAGLVNEVAKASYVYTDRLHVMILASILEKPVTGFDVTYYKNRGVYEYSLSNSPNVDFQYLR</sequence>
<protein>
    <submittedName>
        <fullName evidence="3">Polysaccharide pyruvyl transferase family protein</fullName>
    </submittedName>
</protein>
<dbReference type="RefSeq" id="WP_244702091.1">
    <property type="nucleotide sequence ID" value="NZ_BAAADN010000018.1"/>
</dbReference>
<evidence type="ECO:0000313" key="2">
    <source>
        <dbReference type="EMBL" id="GAA0455883.1"/>
    </source>
</evidence>
<dbReference type="AlphaFoldDB" id="A0AAV3SDX6"/>
<evidence type="ECO:0000313" key="5">
    <source>
        <dbReference type="Proteomes" id="UP001500962"/>
    </source>
</evidence>
<dbReference type="KEGG" id="hdo:MUK72_13640"/>
<evidence type="ECO:0000313" key="4">
    <source>
        <dbReference type="Proteomes" id="UP000830542"/>
    </source>
</evidence>
<accession>A0AAV3SDX6</accession>
<dbReference type="InterPro" id="IPR007345">
    <property type="entry name" value="Polysacch_pyruvyl_Trfase"/>
</dbReference>
<dbReference type="GO" id="GO:0016740">
    <property type="term" value="F:transferase activity"/>
    <property type="evidence" value="ECO:0007669"/>
    <property type="project" value="UniProtKB-KW"/>
</dbReference>
<keyword evidence="3" id="KW-0808">Transferase</keyword>
<organism evidence="2 5">
    <name type="scientific">Halococcus dombrowskii</name>
    <dbReference type="NCBI Taxonomy" id="179637"/>
    <lineage>
        <taxon>Archaea</taxon>
        <taxon>Methanobacteriati</taxon>
        <taxon>Methanobacteriota</taxon>
        <taxon>Stenosarchaea group</taxon>
        <taxon>Halobacteria</taxon>
        <taxon>Halobacteriales</taxon>
        <taxon>Halococcaceae</taxon>
        <taxon>Halococcus</taxon>
    </lineage>
</organism>
<gene>
    <name evidence="2" type="ORF">GCM10008985_09720</name>
    <name evidence="3" type="ORF">MUK72_13640</name>
</gene>